<sequence length="139" mass="15690">MKAYSIDLRERILMDVDAGVTTRLVALKYDVSESWVRRLKLRRRELGEVSPGSSRNRVQPKWLPLAEEIEKLVAEKSDITLRELRESLGIDISVQTLSRALRTLRLTLKKSNPCGRARSPSLVASGDAGNRSSAARIYR</sequence>
<dbReference type="InterPro" id="IPR009057">
    <property type="entry name" value="Homeodomain-like_sf"/>
</dbReference>
<protein>
    <recommendedName>
        <fullName evidence="2">Transposase Synechocystis PCC 6803 domain-containing protein</fullName>
    </recommendedName>
</protein>
<feature type="region of interest" description="Disordered" evidence="1">
    <location>
        <begin position="112"/>
        <end position="139"/>
    </location>
</feature>
<accession>A0A7V9A602</accession>
<dbReference type="Proteomes" id="UP000551616">
    <property type="component" value="Unassembled WGS sequence"/>
</dbReference>
<feature type="domain" description="Transposase Synechocystis PCC 6803" evidence="2">
    <location>
        <begin position="3"/>
        <end position="112"/>
    </location>
</feature>
<evidence type="ECO:0000313" key="3">
    <source>
        <dbReference type="EMBL" id="MBA2113797.1"/>
    </source>
</evidence>
<keyword evidence="4" id="KW-1185">Reference proteome</keyword>
<reference evidence="3 4" key="1">
    <citation type="submission" date="2020-05" db="EMBL/GenBank/DDBJ databases">
        <title>Bremerella alba sp. nov., a novel planctomycete isolated from the surface of the macroalga Fucus spiralis.</title>
        <authorList>
            <person name="Godinho O."/>
            <person name="Botelho R."/>
            <person name="Albuquerque L."/>
            <person name="Wiegand S."/>
            <person name="Da Costa M.S."/>
            <person name="Lobo-Da-Cunha A."/>
            <person name="Jogler C."/>
            <person name="Lage O.M."/>
        </authorList>
    </citation>
    <scope>NUCLEOTIDE SEQUENCE [LARGE SCALE GENOMIC DNA]</scope>
    <source>
        <strain evidence="3 4">FF15</strain>
    </source>
</reference>
<dbReference type="EMBL" id="JABRWO010000002">
    <property type="protein sequence ID" value="MBA2113797.1"/>
    <property type="molecule type" value="Genomic_DNA"/>
</dbReference>
<comment type="caution">
    <text evidence="3">The sequence shown here is derived from an EMBL/GenBank/DDBJ whole genome shotgun (WGS) entry which is preliminary data.</text>
</comment>
<evidence type="ECO:0000259" key="2">
    <source>
        <dbReference type="Pfam" id="PF01710"/>
    </source>
</evidence>
<proteinExistence type="predicted"/>
<dbReference type="AlphaFoldDB" id="A0A7V9A602"/>
<name>A0A7V9A602_9BACT</name>
<organism evidence="3 4">
    <name type="scientific">Bremerella alba</name>
    <dbReference type="NCBI Taxonomy" id="980252"/>
    <lineage>
        <taxon>Bacteria</taxon>
        <taxon>Pseudomonadati</taxon>
        <taxon>Planctomycetota</taxon>
        <taxon>Planctomycetia</taxon>
        <taxon>Pirellulales</taxon>
        <taxon>Pirellulaceae</taxon>
        <taxon>Bremerella</taxon>
    </lineage>
</organism>
<dbReference type="SUPFAM" id="SSF46689">
    <property type="entry name" value="Homeodomain-like"/>
    <property type="match status" value="1"/>
</dbReference>
<gene>
    <name evidence="3" type="ORF">HOV93_09490</name>
</gene>
<dbReference type="Pfam" id="PF01710">
    <property type="entry name" value="HTH_Tnp_IS630"/>
    <property type="match status" value="1"/>
</dbReference>
<evidence type="ECO:0000256" key="1">
    <source>
        <dbReference type="SAM" id="MobiDB-lite"/>
    </source>
</evidence>
<evidence type="ECO:0000313" key="4">
    <source>
        <dbReference type="Proteomes" id="UP000551616"/>
    </source>
</evidence>
<dbReference type="InterPro" id="IPR002622">
    <property type="entry name" value="Transposase_14"/>
</dbReference>